<feature type="region of interest" description="Disordered" evidence="1">
    <location>
        <begin position="12"/>
        <end position="31"/>
    </location>
</feature>
<reference evidence="2" key="2">
    <citation type="submission" date="2020-11" db="EMBL/GenBank/DDBJ databases">
        <authorList>
            <person name="McCartney M.A."/>
            <person name="Auch B."/>
            <person name="Kono T."/>
            <person name="Mallez S."/>
            <person name="Becker A."/>
            <person name="Gohl D.M."/>
            <person name="Silverstein K.A.T."/>
            <person name="Koren S."/>
            <person name="Bechman K.B."/>
            <person name="Herman A."/>
            <person name="Abrahante J.E."/>
            <person name="Garbe J."/>
        </authorList>
    </citation>
    <scope>NUCLEOTIDE SEQUENCE</scope>
    <source>
        <strain evidence="2">Duluth1</strain>
        <tissue evidence="2">Whole animal</tissue>
    </source>
</reference>
<feature type="compositionally biased region" description="Basic and acidic residues" evidence="1">
    <location>
        <begin position="20"/>
        <end position="31"/>
    </location>
</feature>
<organism evidence="2 3">
    <name type="scientific">Dreissena polymorpha</name>
    <name type="common">Zebra mussel</name>
    <name type="synonym">Mytilus polymorpha</name>
    <dbReference type="NCBI Taxonomy" id="45954"/>
    <lineage>
        <taxon>Eukaryota</taxon>
        <taxon>Metazoa</taxon>
        <taxon>Spiralia</taxon>
        <taxon>Lophotrochozoa</taxon>
        <taxon>Mollusca</taxon>
        <taxon>Bivalvia</taxon>
        <taxon>Autobranchia</taxon>
        <taxon>Heteroconchia</taxon>
        <taxon>Euheterodonta</taxon>
        <taxon>Imparidentia</taxon>
        <taxon>Neoheterodontei</taxon>
        <taxon>Myida</taxon>
        <taxon>Dreissenoidea</taxon>
        <taxon>Dreissenidae</taxon>
        <taxon>Dreissena</taxon>
    </lineage>
</organism>
<proteinExistence type="predicted"/>
<name>A0A9D4D1M1_DREPO</name>
<dbReference type="EMBL" id="JAIWYP010000011">
    <property type="protein sequence ID" value="KAH3736482.1"/>
    <property type="molecule type" value="Genomic_DNA"/>
</dbReference>
<accession>A0A9D4D1M1</accession>
<sequence length="80" mass="9184">MTSLKIVEHLMADPTFPEQQDDRREQQRSRGTDFCEDWHTAIFHSVKALEMIGSFTSVVTKESDKSPLTENILFNVVADK</sequence>
<reference evidence="2" key="1">
    <citation type="journal article" date="2019" name="bioRxiv">
        <title>The Genome of the Zebra Mussel, Dreissena polymorpha: A Resource for Invasive Species Research.</title>
        <authorList>
            <person name="McCartney M.A."/>
            <person name="Auch B."/>
            <person name="Kono T."/>
            <person name="Mallez S."/>
            <person name="Zhang Y."/>
            <person name="Obille A."/>
            <person name="Becker A."/>
            <person name="Abrahante J.E."/>
            <person name="Garbe J."/>
            <person name="Badalamenti J.P."/>
            <person name="Herman A."/>
            <person name="Mangelson H."/>
            <person name="Liachko I."/>
            <person name="Sullivan S."/>
            <person name="Sone E.D."/>
            <person name="Koren S."/>
            <person name="Silverstein K.A.T."/>
            <person name="Beckman K.B."/>
            <person name="Gohl D.M."/>
        </authorList>
    </citation>
    <scope>NUCLEOTIDE SEQUENCE</scope>
    <source>
        <strain evidence="2">Duluth1</strain>
        <tissue evidence="2">Whole animal</tissue>
    </source>
</reference>
<keyword evidence="3" id="KW-1185">Reference proteome</keyword>
<gene>
    <name evidence="2" type="ORF">DPMN_043051</name>
</gene>
<dbReference type="AlphaFoldDB" id="A0A9D4D1M1"/>
<evidence type="ECO:0000313" key="3">
    <source>
        <dbReference type="Proteomes" id="UP000828390"/>
    </source>
</evidence>
<comment type="caution">
    <text evidence="2">The sequence shown here is derived from an EMBL/GenBank/DDBJ whole genome shotgun (WGS) entry which is preliminary data.</text>
</comment>
<evidence type="ECO:0000313" key="2">
    <source>
        <dbReference type="EMBL" id="KAH3736482.1"/>
    </source>
</evidence>
<evidence type="ECO:0000256" key="1">
    <source>
        <dbReference type="SAM" id="MobiDB-lite"/>
    </source>
</evidence>
<dbReference type="Proteomes" id="UP000828390">
    <property type="component" value="Unassembled WGS sequence"/>
</dbReference>
<protein>
    <submittedName>
        <fullName evidence="2">Uncharacterized protein</fullName>
    </submittedName>
</protein>